<dbReference type="InterPro" id="IPR013783">
    <property type="entry name" value="Ig-like_fold"/>
</dbReference>
<dbReference type="KEGG" id="rpi:Rpic_4585"/>
<dbReference type="AlphaFoldDB" id="B2UJC2"/>
<dbReference type="EMBL" id="CP001069">
    <property type="protein sequence ID" value="ACD29673.1"/>
    <property type="molecule type" value="Genomic_DNA"/>
</dbReference>
<gene>
    <name evidence="1" type="ordered locus">Rpic_4585</name>
</gene>
<dbReference type="STRING" id="402626.Rpic_4585"/>
<reference evidence="1" key="1">
    <citation type="submission" date="2008-05" db="EMBL/GenBank/DDBJ databases">
        <title>Complete sequence of chromosome2 of Ralstonia pickettii 12J.</title>
        <authorList>
            <consortium name="US DOE Joint Genome Institute"/>
            <person name="Lucas S."/>
            <person name="Copeland A."/>
            <person name="Lapidus A."/>
            <person name="Glavina del Rio T."/>
            <person name="Dalin E."/>
            <person name="Tice H."/>
            <person name="Bruce D."/>
            <person name="Goodwin L."/>
            <person name="Pitluck S."/>
            <person name="Meincke L."/>
            <person name="Brettin T."/>
            <person name="Detter J.C."/>
            <person name="Han C."/>
            <person name="Kuske C.R."/>
            <person name="Schmutz J."/>
            <person name="Larimer F."/>
            <person name="Land M."/>
            <person name="Hauser L."/>
            <person name="Kyrpides N."/>
            <person name="Mikhailova N."/>
            <person name="Marsh T."/>
            <person name="Richardson P."/>
        </authorList>
    </citation>
    <scope>NUCLEOTIDE SEQUENCE</scope>
    <source>
        <strain evidence="1">12J</strain>
    </source>
</reference>
<dbReference type="Gene3D" id="2.60.40.10">
    <property type="entry name" value="Immunoglobulins"/>
    <property type="match status" value="1"/>
</dbReference>
<evidence type="ECO:0000313" key="1">
    <source>
        <dbReference type="EMBL" id="ACD29673.1"/>
    </source>
</evidence>
<accession>B2UJC2</accession>
<proteinExistence type="predicted"/>
<dbReference type="HOGENOM" id="CLU_828662_0_0_4"/>
<protein>
    <submittedName>
        <fullName evidence="1">Uncharacterized protein</fullName>
    </submittedName>
</protein>
<organism evidence="1">
    <name type="scientific">Ralstonia pickettii (strain 12J)</name>
    <dbReference type="NCBI Taxonomy" id="402626"/>
    <lineage>
        <taxon>Bacteria</taxon>
        <taxon>Pseudomonadati</taxon>
        <taxon>Pseudomonadota</taxon>
        <taxon>Betaproteobacteria</taxon>
        <taxon>Burkholderiales</taxon>
        <taxon>Burkholderiaceae</taxon>
        <taxon>Ralstonia</taxon>
    </lineage>
</organism>
<sequence length="335" mass="36204">MQKCQAFIPTAIQIEQGGYFKQLTPADAACEVHDGNPQGYGAIWLTILGEPYFTISFWHYASSNIELGWVLPVLNPADGPVPSPALGAIVPSKIRGVSTVHYSTATLKAVVKSSSGTAVAGAQVLISIDVTPLSGYHNHASATRPKGILSTDTIPISFQKIQIPGTTDANGEFKFYFTATDFAAEHKITASCTDQTCNQQGKNTVVVRVPGLVPLAENMHLYILRGASSTHQSNHNFTSAAQNSLVELATRFRDENGGTLLLVNDGSLPMGGLYDFTNNWANPHKAHRRGVVVDINNFTTRNTAFENLCKDLGIFPSWEGGSHPHYHLWLIGQDA</sequence>
<dbReference type="eggNOG" id="ENOG5033H4F">
    <property type="taxonomic scope" value="Bacteria"/>
</dbReference>
<name>B2UJC2_RALPJ</name>